<feature type="compositionally biased region" description="Basic and acidic residues" evidence="1">
    <location>
        <begin position="1"/>
        <end position="37"/>
    </location>
</feature>
<feature type="compositionally biased region" description="Gly residues" evidence="1">
    <location>
        <begin position="100"/>
        <end position="111"/>
    </location>
</feature>
<feature type="region of interest" description="Disordered" evidence="1">
    <location>
        <begin position="151"/>
        <end position="195"/>
    </location>
</feature>
<evidence type="ECO:0000313" key="3">
    <source>
        <dbReference type="Proteomes" id="UP000747110"/>
    </source>
</evidence>
<feature type="compositionally biased region" description="Low complexity" evidence="1">
    <location>
        <begin position="112"/>
        <end position="122"/>
    </location>
</feature>
<protein>
    <submittedName>
        <fullName evidence="2">Uncharacterized protein</fullName>
    </submittedName>
</protein>
<feature type="region of interest" description="Disordered" evidence="1">
    <location>
        <begin position="99"/>
        <end position="126"/>
    </location>
</feature>
<gene>
    <name evidence="2" type="ORF">Vretifemale_11647</name>
</gene>
<sequence>SAQRRYLREEREDPGRAGGREGTEGRDGGGGNREGRSLLHTSPPQAPFHGSASVGLSQPQALVDPKLTHKALLNESLPVTTSSTMLPVSANSGVTKLYGSSGGSSDSGGGAAASAAASAPGGNWRSCNSMDMKDRRAEIACRCAQCGDAERGTRAGGRAVGLDTQGAIPTEGNGNQGTGFQFAPLARPPAPPPTA</sequence>
<reference evidence="2" key="1">
    <citation type="journal article" date="2021" name="Proc. Natl. Acad. Sci. U.S.A.">
        <title>Three genomes in the algal genus Volvox reveal the fate of a haploid sex-determining region after a transition to homothallism.</title>
        <authorList>
            <person name="Yamamoto K."/>
            <person name="Hamaji T."/>
            <person name="Kawai-Toyooka H."/>
            <person name="Matsuzaki R."/>
            <person name="Takahashi F."/>
            <person name="Nishimura Y."/>
            <person name="Kawachi M."/>
            <person name="Noguchi H."/>
            <person name="Minakuchi Y."/>
            <person name="Umen J.G."/>
            <person name="Toyoda A."/>
            <person name="Nozaki H."/>
        </authorList>
    </citation>
    <scope>NUCLEOTIDE SEQUENCE</scope>
    <source>
        <strain evidence="2">NIES-3786</strain>
    </source>
</reference>
<evidence type="ECO:0000313" key="2">
    <source>
        <dbReference type="EMBL" id="GIL82957.1"/>
    </source>
</evidence>
<dbReference type="OrthoDB" id="546354at2759"/>
<evidence type="ECO:0000256" key="1">
    <source>
        <dbReference type="SAM" id="MobiDB-lite"/>
    </source>
</evidence>
<dbReference type="EMBL" id="BNCP01000025">
    <property type="protein sequence ID" value="GIL82957.1"/>
    <property type="molecule type" value="Genomic_DNA"/>
</dbReference>
<keyword evidence="3" id="KW-1185">Reference proteome</keyword>
<feature type="region of interest" description="Disordered" evidence="1">
    <location>
        <begin position="1"/>
        <end position="59"/>
    </location>
</feature>
<dbReference type="Proteomes" id="UP000747110">
    <property type="component" value="Unassembled WGS sequence"/>
</dbReference>
<proteinExistence type="predicted"/>
<feature type="compositionally biased region" description="Pro residues" evidence="1">
    <location>
        <begin position="186"/>
        <end position="195"/>
    </location>
</feature>
<accession>A0A8J4CJI6</accession>
<feature type="non-terminal residue" evidence="2">
    <location>
        <position position="1"/>
    </location>
</feature>
<comment type="caution">
    <text evidence="2">The sequence shown here is derived from an EMBL/GenBank/DDBJ whole genome shotgun (WGS) entry which is preliminary data.</text>
</comment>
<dbReference type="AlphaFoldDB" id="A0A8J4CJI6"/>
<name>A0A8J4CJI6_9CHLO</name>
<organism evidence="2 3">
    <name type="scientific">Volvox reticuliferus</name>
    <dbReference type="NCBI Taxonomy" id="1737510"/>
    <lineage>
        <taxon>Eukaryota</taxon>
        <taxon>Viridiplantae</taxon>
        <taxon>Chlorophyta</taxon>
        <taxon>core chlorophytes</taxon>
        <taxon>Chlorophyceae</taxon>
        <taxon>CS clade</taxon>
        <taxon>Chlamydomonadales</taxon>
        <taxon>Volvocaceae</taxon>
        <taxon>Volvox</taxon>
    </lineage>
</organism>